<dbReference type="InterPro" id="IPR051717">
    <property type="entry name" value="MFS_MFSD6"/>
</dbReference>
<feature type="transmembrane region" description="Helical" evidence="6">
    <location>
        <begin position="63"/>
        <end position="82"/>
    </location>
</feature>
<dbReference type="PANTHER" id="PTHR16172:SF2">
    <property type="entry name" value="MAJOR FACILITATOR SUPERFAMILY DOMAIN-CONTAINING PROTEIN 6"/>
    <property type="match status" value="1"/>
</dbReference>
<evidence type="ECO:0000256" key="5">
    <source>
        <dbReference type="ARBA" id="ARBA00023136"/>
    </source>
</evidence>
<dbReference type="Gene3D" id="1.20.1250.20">
    <property type="entry name" value="MFS general substrate transporter like domains"/>
    <property type="match status" value="1"/>
</dbReference>
<keyword evidence="9" id="KW-1185">Reference proteome</keyword>
<accession>A0ABY6L877</accession>
<evidence type="ECO:0000256" key="3">
    <source>
        <dbReference type="ARBA" id="ARBA00022692"/>
    </source>
</evidence>
<evidence type="ECO:0000259" key="7">
    <source>
        <dbReference type="Pfam" id="PF12832"/>
    </source>
</evidence>
<evidence type="ECO:0000256" key="4">
    <source>
        <dbReference type="ARBA" id="ARBA00022989"/>
    </source>
</evidence>
<organism evidence="8 9">
    <name type="scientific">Cordylochernes scorpioides</name>
    <dbReference type="NCBI Taxonomy" id="51811"/>
    <lineage>
        <taxon>Eukaryota</taxon>
        <taxon>Metazoa</taxon>
        <taxon>Ecdysozoa</taxon>
        <taxon>Arthropoda</taxon>
        <taxon>Chelicerata</taxon>
        <taxon>Arachnida</taxon>
        <taxon>Pseudoscorpiones</taxon>
        <taxon>Cheliferoidea</taxon>
        <taxon>Chernetidae</taxon>
        <taxon>Cordylochernes</taxon>
    </lineage>
</organism>
<dbReference type="Proteomes" id="UP001235939">
    <property type="component" value="Chromosome 14"/>
</dbReference>
<sequence length="230" mass="24551">MGPGITHAAVWAACCSYMTQATPANLRSSAQGVLQGLHHGLGRGCGAVIGGMFVTRFGTQATFRGYGFACLLVLGLFMLVNWRTSGGGGFSNFLDEDPGAIIMEDTGAHLAPHGVPANPLERSLSKQKPGRLAAGAGGVSPAWTLPWCPRYPFLLLMVVVSCPWNRSDRSMHPDHNTGQLRQFLILLFHGMGGAIVPLVSHISEFPVHGYRSGSELTTPYFILQGSPFLC</sequence>
<name>A0ABY6L877_9ARAC</name>
<comment type="subcellular location">
    <subcellularLocation>
        <location evidence="1">Membrane</location>
        <topology evidence="1">Multi-pass membrane protein</topology>
    </subcellularLocation>
</comment>
<evidence type="ECO:0000313" key="9">
    <source>
        <dbReference type="Proteomes" id="UP001235939"/>
    </source>
</evidence>
<dbReference type="EMBL" id="CP092876">
    <property type="protein sequence ID" value="UYV77064.1"/>
    <property type="molecule type" value="Genomic_DNA"/>
</dbReference>
<keyword evidence="3 6" id="KW-0812">Transmembrane</keyword>
<proteinExistence type="inferred from homology"/>
<dbReference type="Pfam" id="PF12832">
    <property type="entry name" value="MFS_1_like"/>
    <property type="match status" value="1"/>
</dbReference>
<feature type="domain" description="Major facilitator superfamily associated" evidence="7">
    <location>
        <begin position="4"/>
        <end position="64"/>
    </location>
</feature>
<dbReference type="InterPro" id="IPR036259">
    <property type="entry name" value="MFS_trans_sf"/>
</dbReference>
<keyword evidence="5 6" id="KW-0472">Membrane</keyword>
<reference evidence="8 9" key="1">
    <citation type="submission" date="2022-01" db="EMBL/GenBank/DDBJ databases">
        <title>A chromosomal length assembly of Cordylochernes scorpioides.</title>
        <authorList>
            <person name="Zeh D."/>
            <person name="Zeh J."/>
        </authorList>
    </citation>
    <scope>NUCLEOTIDE SEQUENCE [LARGE SCALE GENOMIC DNA]</scope>
    <source>
        <strain evidence="8">IN4F17</strain>
        <tissue evidence="8">Whole Body</tissue>
    </source>
</reference>
<evidence type="ECO:0000256" key="1">
    <source>
        <dbReference type="ARBA" id="ARBA00004141"/>
    </source>
</evidence>
<evidence type="ECO:0000313" key="8">
    <source>
        <dbReference type="EMBL" id="UYV77064.1"/>
    </source>
</evidence>
<evidence type="ECO:0000256" key="2">
    <source>
        <dbReference type="ARBA" id="ARBA00005241"/>
    </source>
</evidence>
<comment type="similarity">
    <text evidence="2">Belongs to the major facilitator superfamily. MFSD6 family.</text>
</comment>
<dbReference type="PANTHER" id="PTHR16172">
    <property type="entry name" value="MAJOR FACILITATOR SUPERFAMILY DOMAIN-CONTAINING PROTEIN 6-LIKE"/>
    <property type="match status" value="1"/>
</dbReference>
<evidence type="ECO:0000256" key="6">
    <source>
        <dbReference type="SAM" id="Phobius"/>
    </source>
</evidence>
<dbReference type="InterPro" id="IPR024989">
    <property type="entry name" value="MFS_assoc_dom"/>
</dbReference>
<dbReference type="SUPFAM" id="SSF103473">
    <property type="entry name" value="MFS general substrate transporter"/>
    <property type="match status" value="1"/>
</dbReference>
<keyword evidence="4 6" id="KW-1133">Transmembrane helix</keyword>
<protein>
    <submittedName>
        <fullName evidence="8">MFSD6</fullName>
    </submittedName>
</protein>
<gene>
    <name evidence="8" type="ORF">LAZ67_14003094</name>
</gene>